<evidence type="ECO:0000256" key="4">
    <source>
        <dbReference type="ARBA" id="ARBA00022989"/>
    </source>
</evidence>
<reference evidence="7 8" key="1">
    <citation type="submission" date="2019-05" db="EMBL/GenBank/DDBJ databases">
        <title>Culicoidintestinum kansasii gen. nov., sp. nov. from the gastrointestinal tract of the biting midge, Culicoides sonorensis.</title>
        <authorList>
            <person name="Neupane S."/>
            <person name="Ghosh A."/>
            <person name="Gunther S."/>
            <person name="Martin K."/>
            <person name="Zurek L."/>
        </authorList>
    </citation>
    <scope>NUCLEOTIDE SEQUENCE [LARGE SCALE GENOMIC DNA]</scope>
    <source>
        <strain evidence="7 8">CS-1</strain>
    </source>
</reference>
<protein>
    <submittedName>
        <fullName evidence="7">Polysaccharide biosynthesis protein</fullName>
    </submittedName>
</protein>
<keyword evidence="8" id="KW-1185">Reference proteome</keyword>
<keyword evidence="5 6" id="KW-0472">Membrane</keyword>
<feature type="transmembrane region" description="Helical" evidence="6">
    <location>
        <begin position="59"/>
        <end position="78"/>
    </location>
</feature>
<evidence type="ECO:0000256" key="1">
    <source>
        <dbReference type="ARBA" id="ARBA00004389"/>
    </source>
</evidence>
<dbReference type="InParanoid" id="A0A5R8QDB9"/>
<keyword evidence="3" id="KW-0256">Endoplasmic reticulum</keyword>
<dbReference type="GO" id="GO:0004577">
    <property type="term" value="F:N-acetylglucosaminyldiphosphodolichol N-acetylglucosaminyltransferase activity"/>
    <property type="evidence" value="ECO:0007669"/>
    <property type="project" value="TreeGrafter"/>
</dbReference>
<dbReference type="OrthoDB" id="555447at2"/>
<dbReference type="PANTHER" id="PTHR12154:SF4">
    <property type="entry name" value="UDP-N-ACETYLGLUCOSAMINE TRANSFERASE SUBUNIT ALG14 HOMOLOG"/>
    <property type="match status" value="1"/>
</dbReference>
<keyword evidence="2 6" id="KW-0812">Transmembrane</keyword>
<comment type="subcellular location">
    <subcellularLocation>
        <location evidence="1">Endoplasmic reticulum membrane</location>
        <topology evidence="1">Single-pass membrane protein</topology>
    </subcellularLocation>
</comment>
<dbReference type="PANTHER" id="PTHR12154">
    <property type="entry name" value="GLYCOSYL TRANSFERASE-RELATED"/>
    <property type="match status" value="1"/>
</dbReference>
<evidence type="ECO:0000256" key="2">
    <source>
        <dbReference type="ARBA" id="ARBA00022692"/>
    </source>
</evidence>
<evidence type="ECO:0000313" key="7">
    <source>
        <dbReference type="EMBL" id="TLG75257.1"/>
    </source>
</evidence>
<dbReference type="Proteomes" id="UP000306912">
    <property type="component" value="Unassembled WGS sequence"/>
</dbReference>
<name>A0A5R8QDB9_9FIRM</name>
<dbReference type="EMBL" id="VBWP01000003">
    <property type="protein sequence ID" value="TLG75257.1"/>
    <property type="molecule type" value="Genomic_DNA"/>
</dbReference>
<dbReference type="Gene3D" id="3.40.50.2000">
    <property type="entry name" value="Glycogen Phosphorylase B"/>
    <property type="match status" value="1"/>
</dbReference>
<accession>A0A5R8QDB9</accession>
<evidence type="ECO:0000313" key="8">
    <source>
        <dbReference type="Proteomes" id="UP000306912"/>
    </source>
</evidence>
<feature type="transmembrane region" description="Helical" evidence="6">
    <location>
        <begin position="84"/>
        <end position="103"/>
    </location>
</feature>
<proteinExistence type="predicted"/>
<evidence type="ECO:0000256" key="3">
    <source>
        <dbReference type="ARBA" id="ARBA00022824"/>
    </source>
</evidence>
<dbReference type="RefSeq" id="WP_138190478.1">
    <property type="nucleotide sequence ID" value="NZ_VBWP01000003.1"/>
</dbReference>
<dbReference type="NCBIfam" id="NF041549">
    <property type="entry name" value="PssD"/>
    <property type="match status" value="1"/>
</dbReference>
<keyword evidence="4 6" id="KW-1133">Transmembrane helix</keyword>
<evidence type="ECO:0000256" key="6">
    <source>
        <dbReference type="SAM" id="Phobius"/>
    </source>
</evidence>
<dbReference type="Pfam" id="PF08660">
    <property type="entry name" value="Alg14"/>
    <property type="match status" value="1"/>
</dbReference>
<dbReference type="GO" id="GO:0006488">
    <property type="term" value="P:dolichol-linked oligosaccharide biosynthetic process"/>
    <property type="evidence" value="ECO:0007669"/>
    <property type="project" value="InterPro"/>
</dbReference>
<sequence>MKKVIFISSGGGHLSELLKLKPLFTKYKSKLITEKSETTKSLQLDIPIQYLIFGTRKHIVSYTFKFAINCLLSFWYFITFRPNVIVTTGAHSAVPMVYIAKLFRKKIVFIESCARVHSQSMTGKIIEKKCDKIIVQWPEMKKVYKNAEYHGTIL</sequence>
<dbReference type="InterPro" id="IPR013969">
    <property type="entry name" value="Oligosacch_biosynth_Alg14"/>
</dbReference>
<dbReference type="SUPFAM" id="SSF53756">
    <property type="entry name" value="UDP-Glycosyltransferase/glycogen phosphorylase"/>
    <property type="match status" value="1"/>
</dbReference>
<organism evidence="7 8">
    <name type="scientific">Culicoidibacter larvae</name>
    <dbReference type="NCBI Taxonomy" id="2579976"/>
    <lineage>
        <taxon>Bacteria</taxon>
        <taxon>Bacillati</taxon>
        <taxon>Bacillota</taxon>
        <taxon>Culicoidibacteria</taxon>
        <taxon>Culicoidibacterales</taxon>
        <taxon>Culicoidibacteraceae</taxon>
        <taxon>Culicoidibacter</taxon>
    </lineage>
</organism>
<dbReference type="AlphaFoldDB" id="A0A5R8QDB9"/>
<comment type="caution">
    <text evidence="7">The sequence shown here is derived from an EMBL/GenBank/DDBJ whole genome shotgun (WGS) entry which is preliminary data.</text>
</comment>
<evidence type="ECO:0000256" key="5">
    <source>
        <dbReference type="ARBA" id="ARBA00023136"/>
    </source>
</evidence>
<gene>
    <name evidence="7" type="ORF">FEZ08_04215</name>
</gene>